<evidence type="ECO:0000313" key="2">
    <source>
        <dbReference type="Proteomes" id="UP001433508"/>
    </source>
</evidence>
<dbReference type="Proteomes" id="UP001433508">
    <property type="component" value="Unassembled WGS sequence"/>
</dbReference>
<organism evidence="1 2">
    <name type="scientific">Lipomyces kononenkoae</name>
    <name type="common">Yeast</name>
    <dbReference type="NCBI Taxonomy" id="34357"/>
    <lineage>
        <taxon>Eukaryota</taxon>
        <taxon>Fungi</taxon>
        <taxon>Dikarya</taxon>
        <taxon>Ascomycota</taxon>
        <taxon>Saccharomycotina</taxon>
        <taxon>Lipomycetes</taxon>
        <taxon>Lipomycetales</taxon>
        <taxon>Lipomycetaceae</taxon>
        <taxon>Lipomyces</taxon>
    </lineage>
</organism>
<proteinExistence type="predicted"/>
<keyword evidence="2" id="KW-1185">Reference proteome</keyword>
<reference evidence="2" key="1">
    <citation type="journal article" date="2024" name="Front. Bioeng. Biotechnol.">
        <title>Genome-scale model development and genomic sequencing of the oleaginous clade Lipomyces.</title>
        <authorList>
            <person name="Czajka J.J."/>
            <person name="Han Y."/>
            <person name="Kim J."/>
            <person name="Mondo S.J."/>
            <person name="Hofstad B.A."/>
            <person name="Robles A."/>
            <person name="Haridas S."/>
            <person name="Riley R."/>
            <person name="LaButti K."/>
            <person name="Pangilinan J."/>
            <person name="Andreopoulos W."/>
            <person name="Lipzen A."/>
            <person name="Yan J."/>
            <person name="Wang M."/>
            <person name="Ng V."/>
            <person name="Grigoriev I.V."/>
            <person name="Spatafora J.W."/>
            <person name="Magnuson J.K."/>
            <person name="Baker S.E."/>
            <person name="Pomraning K.R."/>
        </authorList>
    </citation>
    <scope>NUCLEOTIDE SEQUENCE [LARGE SCALE GENOMIC DNA]</scope>
    <source>
        <strain evidence="2">CBS 7786</strain>
    </source>
</reference>
<accession>A0ACC3T0I5</accession>
<protein>
    <submittedName>
        <fullName evidence="1">Uncharacterized protein</fullName>
    </submittedName>
</protein>
<name>A0ACC3T0I5_LIPKO</name>
<evidence type="ECO:0000313" key="1">
    <source>
        <dbReference type="EMBL" id="KAK9237180.1"/>
    </source>
</evidence>
<dbReference type="EMBL" id="MU971373">
    <property type="protein sequence ID" value="KAK9237180.1"/>
    <property type="molecule type" value="Genomic_DNA"/>
</dbReference>
<sequence>MMSRISQIGKAIAEDIEQARAQSVAASSTSRSINTQSPVPTNSSVRALQPEGVGETPNAPSGTDEHDNSVADHPLAEGTTKPEQNHPVYAPAMSGSQQSQTPTRSSTPTGSMDYPPEIRAKLRKLAKYEARYPELHRAYETERARASFIDTFETVLREHTPCSSIQEPQAFVEYLENLTLRQDMLVEEMKRVTKERDESVQKSKDAETRYFEATKEISEITAKLDEKEQEILVFKTETENRDARIKAMEAANTAALHEAKLVTDSTKAQLALSAEKVAGLESKLSNIEDQMKSASTAADQELVDKLQADDARVAELESEVKKLHSELAYLEAKDVAGTETKDKLAAAESRISELVSEITGLKSVKAIAAHKDDVELQDEENDYEGNDVESKVFTQNATPTPSSSKNKKKKKRKGKSGNALQLEEQSSKVSDTLPDIVSAEGVSTSISVDHSIDVSAYETKISDLETQVGKLRSERAHNSDEIESLRDVVRSVGQELVEAKDEIKNLHEQLSNSSDISNKLAELEASRADIIKQKDDLGHAHEILVDSHNEAVKKMAELLKTYDELRVDHSQVTKRVEELLEEKKNTKDQARQANDAYDRAAADLRSKIVSLEQDIKATEQVAQARYKELSEKNDLLLKLQNDLQAARTAEAQLRDEQIVLVAKMEDLKRVEKSERQLKADATKYRTAVAERDADLTKVRTQLREYQTGKIKADERVSQLNQQLTRTEAELKGVAESVDRMSREKASLNQELESLRSRIQTYSSANSMLKTQLEAAKEEVQIAKAEKESAKTLMESLRQQASEMAMQSKESRDRYDALEEELAEAHRLLIERSREATTIRRLLSDAESKQEVSVRELKEQVSVLMEERDRAEKEAVAISRRKSREMEDLKIKVREQERRLGMADEERSKLTAELNDLRAARERADEKANLASTEMDETRKVLTELRTVLENTETQLYEAEANRKELKRLAEDTQGKVERLQKTNRTLSEELQSFQTAKFTMDVHSGVQTRASRSVSNFSAGSNKDSINPRLTSSGNSSPASAYVPYEEGENLSIPYIKNVLLGFLERKEQRPQLMPVISTVLHFQGNDEQRFLSAFLNQK</sequence>
<gene>
    <name evidence="1" type="ORF">V1525DRAFT_361383</name>
</gene>
<comment type="caution">
    <text evidence="1">The sequence shown here is derived from an EMBL/GenBank/DDBJ whole genome shotgun (WGS) entry which is preliminary data.</text>
</comment>